<proteinExistence type="predicted"/>
<keyword evidence="3" id="KW-0238">DNA-binding</keyword>
<dbReference type="InterPro" id="IPR001138">
    <property type="entry name" value="Zn2Cys6_DnaBD"/>
</dbReference>
<feature type="domain" description="Zn(2)-C6 fungal-type" evidence="7">
    <location>
        <begin position="31"/>
        <end position="60"/>
    </location>
</feature>
<dbReference type="SMART" id="SM00066">
    <property type="entry name" value="GAL4"/>
    <property type="match status" value="1"/>
</dbReference>
<feature type="compositionally biased region" description="Polar residues" evidence="6">
    <location>
        <begin position="1"/>
        <end position="16"/>
    </location>
</feature>
<evidence type="ECO:0000256" key="4">
    <source>
        <dbReference type="ARBA" id="ARBA00023163"/>
    </source>
</evidence>
<dbReference type="Pfam" id="PF00172">
    <property type="entry name" value="Zn_clus"/>
    <property type="match status" value="1"/>
</dbReference>
<comment type="subcellular location">
    <subcellularLocation>
        <location evidence="1">Nucleus</location>
    </subcellularLocation>
</comment>
<dbReference type="PANTHER" id="PTHR31001">
    <property type="entry name" value="UNCHARACTERIZED TRANSCRIPTIONAL REGULATORY PROTEIN"/>
    <property type="match status" value="1"/>
</dbReference>
<dbReference type="PROSITE" id="PS00463">
    <property type="entry name" value="ZN2_CY6_FUNGAL_1"/>
    <property type="match status" value="1"/>
</dbReference>
<dbReference type="CDD" id="cd12148">
    <property type="entry name" value="fungal_TF_MHR"/>
    <property type="match status" value="1"/>
</dbReference>
<keyword evidence="5" id="KW-0539">Nucleus</keyword>
<dbReference type="Gene3D" id="4.10.240.10">
    <property type="entry name" value="Zn(2)-C6 fungal-type DNA-binding domain"/>
    <property type="match status" value="1"/>
</dbReference>
<dbReference type="InterPro" id="IPR050613">
    <property type="entry name" value="Sec_Metabolite_Reg"/>
</dbReference>
<evidence type="ECO:0000259" key="7">
    <source>
        <dbReference type="PROSITE" id="PS50048"/>
    </source>
</evidence>
<evidence type="ECO:0000256" key="1">
    <source>
        <dbReference type="ARBA" id="ARBA00004123"/>
    </source>
</evidence>
<evidence type="ECO:0000313" key="8">
    <source>
        <dbReference type="EMBL" id="KAE8308543.1"/>
    </source>
</evidence>
<feature type="compositionally biased region" description="Polar residues" evidence="6">
    <location>
        <begin position="158"/>
        <end position="170"/>
    </location>
</feature>
<dbReference type="GO" id="GO:0006351">
    <property type="term" value="P:DNA-templated transcription"/>
    <property type="evidence" value="ECO:0007669"/>
    <property type="project" value="InterPro"/>
</dbReference>
<dbReference type="GO" id="GO:0000981">
    <property type="term" value="F:DNA-binding transcription factor activity, RNA polymerase II-specific"/>
    <property type="evidence" value="ECO:0007669"/>
    <property type="project" value="InterPro"/>
</dbReference>
<accession>A0A5N6VJF8</accession>
<keyword evidence="9" id="KW-1185">Reference proteome</keyword>
<organism evidence="8 9">
    <name type="scientific">Aspergillus transmontanensis</name>
    <dbReference type="NCBI Taxonomy" id="1034304"/>
    <lineage>
        <taxon>Eukaryota</taxon>
        <taxon>Fungi</taxon>
        <taxon>Dikarya</taxon>
        <taxon>Ascomycota</taxon>
        <taxon>Pezizomycotina</taxon>
        <taxon>Eurotiomycetes</taxon>
        <taxon>Eurotiomycetidae</taxon>
        <taxon>Eurotiales</taxon>
        <taxon>Aspergillaceae</taxon>
        <taxon>Aspergillus</taxon>
        <taxon>Aspergillus subgen. Circumdati</taxon>
    </lineage>
</organism>
<evidence type="ECO:0000256" key="3">
    <source>
        <dbReference type="ARBA" id="ARBA00023125"/>
    </source>
</evidence>
<gene>
    <name evidence="8" type="ORF">BDV41DRAFT_551296</name>
</gene>
<dbReference type="EMBL" id="ML738382">
    <property type="protein sequence ID" value="KAE8308543.1"/>
    <property type="molecule type" value="Genomic_DNA"/>
</dbReference>
<dbReference type="GO" id="GO:0003677">
    <property type="term" value="F:DNA binding"/>
    <property type="evidence" value="ECO:0007669"/>
    <property type="project" value="UniProtKB-KW"/>
</dbReference>
<dbReference type="PROSITE" id="PS50048">
    <property type="entry name" value="ZN2_CY6_FUNGAL_2"/>
    <property type="match status" value="1"/>
</dbReference>
<dbReference type="InterPro" id="IPR036864">
    <property type="entry name" value="Zn2-C6_fun-type_DNA-bd_sf"/>
</dbReference>
<evidence type="ECO:0000256" key="6">
    <source>
        <dbReference type="SAM" id="MobiDB-lite"/>
    </source>
</evidence>
<evidence type="ECO:0000313" key="9">
    <source>
        <dbReference type="Proteomes" id="UP000325433"/>
    </source>
</evidence>
<feature type="region of interest" description="Disordered" evidence="6">
    <location>
        <begin position="158"/>
        <end position="180"/>
    </location>
</feature>
<protein>
    <recommendedName>
        <fullName evidence="7">Zn(2)-C6 fungal-type domain-containing protein</fullName>
    </recommendedName>
</protein>
<dbReference type="Proteomes" id="UP000325433">
    <property type="component" value="Unassembled WGS sequence"/>
</dbReference>
<dbReference type="GO" id="GO:0009893">
    <property type="term" value="P:positive regulation of metabolic process"/>
    <property type="evidence" value="ECO:0007669"/>
    <property type="project" value="UniProtKB-ARBA"/>
</dbReference>
<evidence type="ECO:0000256" key="5">
    <source>
        <dbReference type="ARBA" id="ARBA00023242"/>
    </source>
</evidence>
<dbReference type="GO" id="GO:0005634">
    <property type="term" value="C:nucleus"/>
    <property type="evidence" value="ECO:0007669"/>
    <property type="project" value="UniProtKB-SubCell"/>
</dbReference>
<feature type="region of interest" description="Disordered" evidence="6">
    <location>
        <begin position="1"/>
        <end position="23"/>
    </location>
</feature>
<dbReference type="AlphaFoldDB" id="A0A5N6VJF8"/>
<keyword evidence="2" id="KW-0805">Transcription regulation</keyword>
<sequence>MDTRNSLNVMKRSTTEAGPAPKRSAWQQPVSCEFCRLKKIRCDKKSPCYNCTSRGFACEYASVIKPVQSSLDSSKDPSKEQHHTLILDDKLVSLERNVREINDRLKRVESALLSTSGLGQQFHRTPQFTPPSCNLAESHHGADSPKTWDNLEAIASNPHSATEPSLQRQQPAGGVSMSDPKFIRLNDSKASGEASSKVLQHHYLPTTDVPNNIKWRNLQSLLPDIHLARLLFEHYVQTADCLHREIHVPSTRALLEATYNELSRSIMGSDETITFFLSIFASSAFYVCHSHSHSISDQLKDASTWHSTWKEAVISALLQPDAIGSSSLVSLQTILIMTYLIWDTEGQSSMFHTLRGIAHTKAIQMKIHRLDAHHPTEDDDVIVTELKRRLWWHLASTDWLVASVPGSQEGIYSINPKLMAVKYPLNIDDADILADGPSPKPLPEDQPTSMSFFIQRIKLAELCRDMVDSMQNVHQRTDIPDHEQIRQIVGWFNSFEENLPWFFQMDEENINKTAVLAARRPYIIRQRHVLLFGLYSRLGRLLRPLLIQGESHPSCSDLVNLGINCAEKLLHIRHTVEPEDLCPSFHSHSIDQHSFGALLLLTIDIMRDNDGLRAQDRRKNLIRECEMLREKQRSLEKPTNSMIRALDQLIGIIQKPRLSFPREFVDVNHNHSGPTSPSTPYDSVGLPTQPFSSEETEIPGSQTACTGEAVDPGEHCHMPFTSPDSFLCAPGHPANSLAGQDITELWAELLTNFPSPPGFTWEEAFDGKQS</sequence>
<reference evidence="9" key="1">
    <citation type="submission" date="2019-04" db="EMBL/GenBank/DDBJ databases">
        <title>Friends and foes A comparative genomics studyof 23 Aspergillus species from section Flavi.</title>
        <authorList>
            <consortium name="DOE Joint Genome Institute"/>
            <person name="Kjaerbolling I."/>
            <person name="Vesth T."/>
            <person name="Frisvad J.C."/>
            <person name="Nybo J.L."/>
            <person name="Theobald S."/>
            <person name="Kildgaard S."/>
            <person name="Isbrandt T."/>
            <person name="Kuo A."/>
            <person name="Sato A."/>
            <person name="Lyhne E.K."/>
            <person name="Kogle M.E."/>
            <person name="Wiebenga A."/>
            <person name="Kun R.S."/>
            <person name="Lubbers R.J."/>
            <person name="Makela M.R."/>
            <person name="Barry K."/>
            <person name="Chovatia M."/>
            <person name="Clum A."/>
            <person name="Daum C."/>
            <person name="Haridas S."/>
            <person name="He G."/>
            <person name="LaButti K."/>
            <person name="Lipzen A."/>
            <person name="Mondo S."/>
            <person name="Riley R."/>
            <person name="Salamov A."/>
            <person name="Simmons B.A."/>
            <person name="Magnuson J.K."/>
            <person name="Henrissat B."/>
            <person name="Mortensen U.H."/>
            <person name="Larsen T.O."/>
            <person name="Devries R.P."/>
            <person name="Grigoriev I.V."/>
            <person name="Machida M."/>
            <person name="Baker S.E."/>
            <person name="Andersen M.R."/>
        </authorList>
    </citation>
    <scope>NUCLEOTIDE SEQUENCE [LARGE SCALE GENOMIC DNA]</scope>
    <source>
        <strain evidence="9">CBS 130015</strain>
    </source>
</reference>
<dbReference type="PANTHER" id="PTHR31001:SF90">
    <property type="entry name" value="CENTROMERE DNA-BINDING PROTEIN COMPLEX CBF3 SUBUNIT B"/>
    <property type="match status" value="1"/>
</dbReference>
<keyword evidence="4" id="KW-0804">Transcription</keyword>
<dbReference type="SUPFAM" id="SSF57701">
    <property type="entry name" value="Zn2/Cys6 DNA-binding domain"/>
    <property type="match status" value="1"/>
</dbReference>
<dbReference type="GO" id="GO:0008270">
    <property type="term" value="F:zinc ion binding"/>
    <property type="evidence" value="ECO:0007669"/>
    <property type="project" value="InterPro"/>
</dbReference>
<dbReference type="CDD" id="cd00067">
    <property type="entry name" value="GAL4"/>
    <property type="match status" value="1"/>
</dbReference>
<evidence type="ECO:0000256" key="2">
    <source>
        <dbReference type="ARBA" id="ARBA00023015"/>
    </source>
</evidence>
<name>A0A5N6VJF8_9EURO</name>